<feature type="transmembrane region" description="Helical" evidence="1">
    <location>
        <begin position="103"/>
        <end position="121"/>
    </location>
</feature>
<feature type="transmembrane region" description="Helical" evidence="1">
    <location>
        <begin position="48"/>
        <end position="73"/>
    </location>
</feature>
<feature type="transmembrane region" description="Helical" evidence="1">
    <location>
        <begin position="168"/>
        <end position="191"/>
    </location>
</feature>
<keyword evidence="1" id="KW-0812">Transmembrane</keyword>
<proteinExistence type="predicted"/>
<feature type="transmembrane region" description="Helical" evidence="1">
    <location>
        <begin position="128"/>
        <end position="148"/>
    </location>
</feature>
<dbReference type="AlphaFoldDB" id="A0A3P7LFF8"/>
<accession>A0A3P7LFF8</accession>
<protein>
    <submittedName>
        <fullName evidence="2">Uncharacterized protein</fullName>
    </submittedName>
</protein>
<evidence type="ECO:0000313" key="2">
    <source>
        <dbReference type="EMBL" id="VDN12090.1"/>
    </source>
</evidence>
<organism evidence="2 3">
    <name type="scientific">Dibothriocephalus latus</name>
    <name type="common">Fish tapeworm</name>
    <name type="synonym">Diphyllobothrium latum</name>
    <dbReference type="NCBI Taxonomy" id="60516"/>
    <lineage>
        <taxon>Eukaryota</taxon>
        <taxon>Metazoa</taxon>
        <taxon>Spiralia</taxon>
        <taxon>Lophotrochozoa</taxon>
        <taxon>Platyhelminthes</taxon>
        <taxon>Cestoda</taxon>
        <taxon>Eucestoda</taxon>
        <taxon>Diphyllobothriidea</taxon>
        <taxon>Diphyllobothriidae</taxon>
        <taxon>Dibothriocephalus</taxon>
    </lineage>
</organism>
<keyword evidence="1" id="KW-0472">Membrane</keyword>
<sequence length="254" mass="26465">MATVQLTIGLGLSLIFLIYSVSLSNWSCGTILGSCLNETSAESYQTVGGLLVSAKVINIIAIAVALVGCVVWWATPIALILTWIGGILAILAMKYYFSHLDTVYCPMLAVSGSIFALALSIKGTLGLVFGLCLSLLGLIPSIVLSNWNCGTILDCCWNGTFTESYRPVGGLLVGAIVVNCIAFPVAIAGCVRSGAKAAAVVLTWLGGILGLAAIAYYFATLDSNYSPLLAVIGMTVTLAMAIVTTITLIQERVA</sequence>
<evidence type="ECO:0000256" key="1">
    <source>
        <dbReference type="SAM" id="Phobius"/>
    </source>
</evidence>
<reference evidence="2 3" key="1">
    <citation type="submission" date="2018-11" db="EMBL/GenBank/DDBJ databases">
        <authorList>
            <consortium name="Pathogen Informatics"/>
        </authorList>
    </citation>
    <scope>NUCLEOTIDE SEQUENCE [LARGE SCALE GENOMIC DNA]</scope>
</reference>
<name>A0A3P7LFF8_DIBLA</name>
<feature type="transmembrane region" description="Helical" evidence="1">
    <location>
        <begin position="198"/>
        <end position="219"/>
    </location>
</feature>
<evidence type="ECO:0000313" key="3">
    <source>
        <dbReference type="Proteomes" id="UP000281553"/>
    </source>
</evidence>
<feature type="transmembrane region" description="Helical" evidence="1">
    <location>
        <begin position="225"/>
        <end position="249"/>
    </location>
</feature>
<dbReference type="EMBL" id="UYRU01052996">
    <property type="protein sequence ID" value="VDN12090.1"/>
    <property type="molecule type" value="Genomic_DNA"/>
</dbReference>
<keyword evidence="3" id="KW-1185">Reference proteome</keyword>
<keyword evidence="1" id="KW-1133">Transmembrane helix</keyword>
<dbReference type="Proteomes" id="UP000281553">
    <property type="component" value="Unassembled WGS sequence"/>
</dbReference>
<gene>
    <name evidence="2" type="ORF">DILT_LOCUS7921</name>
</gene>
<feature type="transmembrane region" description="Helical" evidence="1">
    <location>
        <begin position="80"/>
        <end position="97"/>
    </location>
</feature>